<evidence type="ECO:0000313" key="1">
    <source>
        <dbReference type="EMBL" id="QIK39878.1"/>
    </source>
</evidence>
<evidence type="ECO:0000313" key="2">
    <source>
        <dbReference type="Proteomes" id="UP000500791"/>
    </source>
</evidence>
<dbReference type="Proteomes" id="UP000500791">
    <property type="component" value="Chromosome"/>
</dbReference>
<keyword evidence="2" id="KW-1185">Reference proteome</keyword>
<name>A0A6G7VJ56_9RHOB</name>
<protein>
    <submittedName>
        <fullName evidence="1">Uncharacterized protein</fullName>
    </submittedName>
</protein>
<sequence>MANIVIGGATFEISDYRFDYTPPRTTPKGATGDQLRILAFQQLHWRRLGRWDCSQLEGLSPDEAMNRMRAFLKQVSATGWLRHEYSPCMPDKSQVTAPNLHTKIRRELSAKIGFGQTDFASWMRQAFGRARNPDDFVQWLTLILPHRSFILYGAAVPIEVFLTPVGKGFSANAMLKLTLKSEAAYVAEKLDECSPPPKKLRMHLPLRSCPGNSVNTRQWALNVARVRAKRNPRMSRFMNLMRTY</sequence>
<dbReference type="EMBL" id="CP049811">
    <property type="protein sequence ID" value="QIK39878.1"/>
    <property type="molecule type" value="Genomic_DNA"/>
</dbReference>
<organism evidence="1 2">
    <name type="scientific">Pontivivens nitratireducens</name>
    <dbReference type="NCBI Taxonomy" id="2758038"/>
    <lineage>
        <taxon>Bacteria</taxon>
        <taxon>Pseudomonadati</taxon>
        <taxon>Pseudomonadota</taxon>
        <taxon>Alphaproteobacteria</taxon>
        <taxon>Rhodobacterales</taxon>
        <taxon>Paracoccaceae</taxon>
        <taxon>Pontivivens</taxon>
    </lineage>
</organism>
<dbReference type="KEGG" id="mon:G8E03_03315"/>
<proteinExistence type="predicted"/>
<gene>
    <name evidence="1" type="ORF">G8E03_03315</name>
</gene>
<accession>A0A6G7VJ56</accession>
<dbReference type="AlphaFoldDB" id="A0A6G7VJ56"/>
<dbReference type="RefSeq" id="WP_166188649.1">
    <property type="nucleotide sequence ID" value="NZ_CP049811.1"/>
</dbReference>
<reference evidence="1 2" key="1">
    <citation type="submission" date="2020-03" db="EMBL/GenBank/DDBJ databases">
        <title>Complete genome sequence of Monaibacterium sp. ALG8 with diverse plasmids.</title>
        <authorList>
            <person name="Sun C."/>
        </authorList>
    </citation>
    <scope>NUCLEOTIDE SEQUENCE [LARGE SCALE GENOMIC DNA]</scope>
    <source>
        <strain evidence="1 2">ALG8</strain>
    </source>
</reference>